<proteinExistence type="predicted"/>
<dbReference type="OrthoDB" id="367049at2759"/>
<dbReference type="KEGG" id="bbig:BBBOND_0312790"/>
<evidence type="ECO:0008006" key="4">
    <source>
        <dbReference type="Google" id="ProtNLM"/>
    </source>
</evidence>
<evidence type="ECO:0000313" key="2">
    <source>
        <dbReference type="EMBL" id="CDR97376.1"/>
    </source>
</evidence>
<organism evidence="2 3">
    <name type="scientific">Babesia bigemina</name>
    <dbReference type="NCBI Taxonomy" id="5866"/>
    <lineage>
        <taxon>Eukaryota</taxon>
        <taxon>Sar</taxon>
        <taxon>Alveolata</taxon>
        <taxon>Apicomplexa</taxon>
        <taxon>Aconoidasida</taxon>
        <taxon>Piroplasmida</taxon>
        <taxon>Babesiidae</taxon>
        <taxon>Babesia</taxon>
    </lineage>
</organism>
<dbReference type="PANTHER" id="PTHR18976:SF34">
    <property type="entry name" value="LIPID-BINDING PROTEIN"/>
    <property type="match status" value="1"/>
</dbReference>
<evidence type="ECO:0000313" key="3">
    <source>
        <dbReference type="Proteomes" id="UP000033188"/>
    </source>
</evidence>
<dbReference type="GeneID" id="24565917"/>
<evidence type="ECO:0000256" key="1">
    <source>
        <dbReference type="SAM" id="Coils"/>
    </source>
</evidence>
<keyword evidence="3" id="KW-1185">Reference proteome</keyword>
<sequence length="619" mass="68681">MIQRIKSGLKRLAYAVKDRIRQEVHTVVELLKKRVSEVKMKLEGITASLEKYVKELGTWMDEAKEYINAVKKYVEEIMKQLDGENRKKIDKAAADIDSVLSEKVGELNKWIETAEDIRQKAESTAKEAYDKLQVHEELSKNVKKIVDAKNKIDEVSKHVTGQLGSLQQWNEKAKGVVDGAIKKAQEVHDELQSAVVQKVEGIGQDSNAIKAASENLGKEVEDLGKWKNAVSNVIVKADKKCDEILKKVKTSNDGTIFTQAKELQDKGKQLLTAASEAKQKVEQRIKDALEAVKAMDADLKRDLKEVKDKIKEGIKDVMSELKVGDLGKEVEKDLKELRERIEGLNKGDNLVNDKVKVLKEEHEKVKEKSSQIKEQTEKRLDSNFESAIKTPLEKNVQAVKDAIGKLYKTINPDGGDAGGKKINDIIDHIKDKVGNILNGERSAEKKGLQGIANGLMESYAGAFRRNFGGIVQGWVSDSVLMYNGVVWDSLKWQGDKTPKDVAGIAGGVKSKLTVEIKEGEKVFQNSRSTDAGRKITQTLTEVMNACQKFADALDGKIHRNTRGNVSPIISKVEGVSELKPARGRNSLKPAEAVLCALSTASRQVSKEIDSILLDKSRKN</sequence>
<dbReference type="RefSeq" id="XP_012769562.1">
    <property type="nucleotide sequence ID" value="XM_012914108.1"/>
</dbReference>
<dbReference type="Gene3D" id="1.20.120.20">
    <property type="entry name" value="Apolipoprotein"/>
    <property type="match status" value="1"/>
</dbReference>
<dbReference type="PANTHER" id="PTHR18976">
    <property type="entry name" value="APOLIPOPROTEIN"/>
    <property type="match status" value="1"/>
</dbReference>
<dbReference type="AlphaFoldDB" id="A0A061D9M1"/>
<dbReference type="InterPro" id="IPR050163">
    <property type="entry name" value="Apolipoprotein_A1/A4/E"/>
</dbReference>
<protein>
    <recommendedName>
        <fullName evidence="4">Extracellular matrix-binding ebh</fullName>
    </recommendedName>
</protein>
<name>A0A061D9M1_BABBI</name>
<feature type="coiled-coil region" evidence="1">
    <location>
        <begin position="260"/>
        <end position="379"/>
    </location>
</feature>
<feature type="coiled-coil region" evidence="1">
    <location>
        <begin position="111"/>
        <end position="138"/>
    </location>
</feature>
<dbReference type="Proteomes" id="UP000033188">
    <property type="component" value="Chromosome 3"/>
</dbReference>
<keyword evidence="1" id="KW-0175">Coiled coil</keyword>
<accession>A0A061D9M1</accession>
<dbReference type="VEuPathDB" id="PiroplasmaDB:BBBOND_0312790"/>
<gene>
    <name evidence="2" type="ORF">BBBOND_0312790</name>
</gene>
<reference evidence="3" key="1">
    <citation type="journal article" date="2014" name="Nucleic Acids Res.">
        <title>The evolutionary dynamics of variant antigen genes in Babesia reveal a history of genomic innovation underlying host-parasite interaction.</title>
        <authorList>
            <person name="Jackson A.P."/>
            <person name="Otto T.D."/>
            <person name="Darby A."/>
            <person name="Ramaprasad A."/>
            <person name="Xia D."/>
            <person name="Echaide I.E."/>
            <person name="Farber M."/>
            <person name="Gahlot S."/>
            <person name="Gamble J."/>
            <person name="Gupta D."/>
            <person name="Gupta Y."/>
            <person name="Jackson L."/>
            <person name="Malandrin L."/>
            <person name="Malas T.B."/>
            <person name="Moussa E."/>
            <person name="Nair M."/>
            <person name="Reid A.J."/>
            <person name="Sanders M."/>
            <person name="Sharma J."/>
            <person name="Tracey A."/>
            <person name="Quail M.A."/>
            <person name="Weir W."/>
            <person name="Wastling J.M."/>
            <person name="Hall N."/>
            <person name="Willadsen P."/>
            <person name="Lingelbach K."/>
            <person name="Shiels B."/>
            <person name="Tait A."/>
            <person name="Berriman M."/>
            <person name="Allred D.R."/>
            <person name="Pain A."/>
        </authorList>
    </citation>
    <scope>NUCLEOTIDE SEQUENCE [LARGE SCALE GENOMIC DNA]</scope>
    <source>
        <strain evidence="3">Bond</strain>
    </source>
</reference>
<dbReference type="EMBL" id="LK391709">
    <property type="protein sequence ID" value="CDR97376.1"/>
    <property type="molecule type" value="Genomic_DNA"/>
</dbReference>
<dbReference type="STRING" id="5866.A0A061D9M1"/>